<reference evidence="2 3" key="1">
    <citation type="submission" date="2016-10" db="EMBL/GenBank/DDBJ databases">
        <authorList>
            <person name="de Groot N.N."/>
        </authorList>
    </citation>
    <scope>NUCLEOTIDE SEQUENCE [LARGE SCALE GENOMIC DNA]</scope>
    <source>
        <strain evidence="3">P4-7,KCTC 19426,CECT 7604</strain>
    </source>
</reference>
<dbReference type="InterPro" id="IPR001763">
    <property type="entry name" value="Rhodanese-like_dom"/>
</dbReference>
<dbReference type="Pfam" id="PF00581">
    <property type="entry name" value="Rhodanese"/>
    <property type="match status" value="1"/>
</dbReference>
<feature type="domain" description="Rhodanese" evidence="1">
    <location>
        <begin position="19"/>
        <end position="101"/>
    </location>
</feature>
<dbReference type="InterPro" id="IPR036873">
    <property type="entry name" value="Rhodanese-like_dom_sf"/>
</dbReference>
<dbReference type="SUPFAM" id="SSF52821">
    <property type="entry name" value="Rhodanese/Cell cycle control phosphatase"/>
    <property type="match status" value="1"/>
</dbReference>
<evidence type="ECO:0000259" key="1">
    <source>
        <dbReference type="PROSITE" id="PS50206"/>
    </source>
</evidence>
<proteinExistence type="predicted"/>
<evidence type="ECO:0000313" key="2">
    <source>
        <dbReference type="EMBL" id="SDO52401.1"/>
    </source>
</evidence>
<dbReference type="PANTHER" id="PTHR43031:SF17">
    <property type="entry name" value="SULFURTRANSFERASE YTWF-RELATED"/>
    <property type="match status" value="1"/>
</dbReference>
<dbReference type="AlphaFoldDB" id="A0A1H0K9K7"/>
<evidence type="ECO:0000313" key="3">
    <source>
        <dbReference type="Proteomes" id="UP000198741"/>
    </source>
</evidence>
<accession>A0A1H0K9K7</accession>
<organism evidence="2 3">
    <name type="scientific">Nakamurella panacisegetis</name>
    <dbReference type="NCBI Taxonomy" id="1090615"/>
    <lineage>
        <taxon>Bacteria</taxon>
        <taxon>Bacillati</taxon>
        <taxon>Actinomycetota</taxon>
        <taxon>Actinomycetes</taxon>
        <taxon>Nakamurellales</taxon>
        <taxon>Nakamurellaceae</taxon>
        <taxon>Nakamurella</taxon>
    </lineage>
</organism>
<name>A0A1H0K9K7_9ACTN</name>
<gene>
    <name evidence="2" type="ORF">SAMN04515671_1214</name>
</gene>
<dbReference type="STRING" id="1090615.SAMN04515671_1214"/>
<dbReference type="InterPro" id="IPR050229">
    <property type="entry name" value="GlpE_sulfurtransferase"/>
</dbReference>
<dbReference type="GO" id="GO:0016740">
    <property type="term" value="F:transferase activity"/>
    <property type="evidence" value="ECO:0007669"/>
    <property type="project" value="UniProtKB-KW"/>
</dbReference>
<dbReference type="PROSITE" id="PS50206">
    <property type="entry name" value="RHODANESE_3"/>
    <property type="match status" value="1"/>
</dbReference>
<dbReference type="Gene3D" id="3.40.250.10">
    <property type="entry name" value="Rhodanese-like domain"/>
    <property type="match status" value="1"/>
</dbReference>
<keyword evidence="2" id="KW-0808">Transferase</keyword>
<protein>
    <submittedName>
        <fullName evidence="2">Rhodanese-related sulfurtransferase</fullName>
    </submittedName>
</protein>
<keyword evidence="3" id="KW-1185">Reference proteome</keyword>
<dbReference type="PANTHER" id="PTHR43031">
    <property type="entry name" value="FAD-DEPENDENT OXIDOREDUCTASE"/>
    <property type="match status" value="1"/>
</dbReference>
<sequence length="110" mass="11883">MTQLGSAEITISELPTERVLLDVRENDEWAAGHAPDAVHIPMSELAERLDDLPDGSPLYVICRSGGRSERVTQYLNANGWDAVNVLDGMSGWIRLGLPLVADSGATPEVI</sequence>
<dbReference type="SMART" id="SM00450">
    <property type="entry name" value="RHOD"/>
    <property type="match status" value="1"/>
</dbReference>
<dbReference type="CDD" id="cd00158">
    <property type="entry name" value="RHOD"/>
    <property type="match status" value="1"/>
</dbReference>
<dbReference type="EMBL" id="LT629710">
    <property type="protein sequence ID" value="SDO52401.1"/>
    <property type="molecule type" value="Genomic_DNA"/>
</dbReference>
<dbReference type="Proteomes" id="UP000198741">
    <property type="component" value="Chromosome I"/>
</dbReference>